<protein>
    <submittedName>
        <fullName evidence="1">Uncharacterized protein</fullName>
    </submittedName>
</protein>
<dbReference type="RefSeq" id="WP_203755998.1">
    <property type="nucleotide sequence ID" value="NZ_BAAAUC010000106.1"/>
</dbReference>
<keyword evidence="2" id="KW-1185">Reference proteome</keyword>
<organism evidence="1 2">
    <name type="scientific">Actinoplanes cyaneus</name>
    <dbReference type="NCBI Taxonomy" id="52696"/>
    <lineage>
        <taxon>Bacteria</taxon>
        <taxon>Bacillati</taxon>
        <taxon>Actinomycetota</taxon>
        <taxon>Actinomycetes</taxon>
        <taxon>Micromonosporales</taxon>
        <taxon>Micromonosporaceae</taxon>
        <taxon>Actinoplanes</taxon>
    </lineage>
</organism>
<evidence type="ECO:0000313" key="2">
    <source>
        <dbReference type="Proteomes" id="UP000619479"/>
    </source>
</evidence>
<gene>
    <name evidence="1" type="ORF">Acy02nite_90570</name>
</gene>
<dbReference type="AlphaFoldDB" id="A0A919ITV3"/>
<evidence type="ECO:0000313" key="1">
    <source>
        <dbReference type="EMBL" id="GID71176.1"/>
    </source>
</evidence>
<reference evidence="1" key="1">
    <citation type="submission" date="2021-01" db="EMBL/GenBank/DDBJ databases">
        <title>Whole genome shotgun sequence of Actinoplanes cyaneus NBRC 14990.</title>
        <authorList>
            <person name="Komaki H."/>
            <person name="Tamura T."/>
        </authorList>
    </citation>
    <scope>NUCLEOTIDE SEQUENCE</scope>
    <source>
        <strain evidence="1">NBRC 14990</strain>
    </source>
</reference>
<comment type="caution">
    <text evidence="1">The sequence shown here is derived from an EMBL/GenBank/DDBJ whole genome shotgun (WGS) entry which is preliminary data.</text>
</comment>
<sequence length="214" mass="23355">MTATEAAHIQTGCSTAGEPFHLLVATVRESAVRYPDDSRPFVRLAKLTEETGEVATQINIGAGTGLKRQKHGAFDARELAAELSDVLRAAVGIAVEFDILDLLVTAIRHRHTEICGAGQWASAPAPDATTGSRLCMHPADNRHRGADASPGFAATRRIRPYVRKQNPLRLTASRARQLVPRTLRYRYVMTIRPSPRLSSRIPTTSDEPRGGLIE</sequence>
<name>A0A919ITV3_9ACTN</name>
<dbReference type="Gene3D" id="1.10.287.1080">
    <property type="entry name" value="MazG-like"/>
    <property type="match status" value="1"/>
</dbReference>
<dbReference type="SUPFAM" id="SSF101386">
    <property type="entry name" value="all-alpha NTP pyrophosphatases"/>
    <property type="match status" value="1"/>
</dbReference>
<proteinExistence type="predicted"/>
<accession>A0A919ITV3</accession>
<dbReference type="EMBL" id="BOMH01000102">
    <property type="protein sequence ID" value="GID71176.1"/>
    <property type="molecule type" value="Genomic_DNA"/>
</dbReference>
<dbReference type="Proteomes" id="UP000619479">
    <property type="component" value="Unassembled WGS sequence"/>
</dbReference>